<keyword evidence="4" id="KW-0732">Signal</keyword>
<dbReference type="PANTHER" id="PTHR11961">
    <property type="entry name" value="CYTOCHROME C"/>
    <property type="match status" value="1"/>
</dbReference>
<keyword evidence="3" id="KW-0349">Heme</keyword>
<proteinExistence type="predicted"/>
<evidence type="ECO:0000256" key="4">
    <source>
        <dbReference type="SAM" id="SignalP"/>
    </source>
</evidence>
<dbReference type="EMBL" id="JAHKRT010000006">
    <property type="protein sequence ID" value="MBU3078577.1"/>
    <property type="molecule type" value="Genomic_DNA"/>
</dbReference>
<feature type="chain" id="PRO_5045364415" evidence="4">
    <location>
        <begin position="19"/>
        <end position="118"/>
    </location>
</feature>
<feature type="signal peptide" evidence="4">
    <location>
        <begin position="1"/>
        <end position="18"/>
    </location>
</feature>
<organism evidence="6 7">
    <name type="scientific">Sphingomonas quercus</name>
    <dbReference type="NCBI Taxonomy" id="2842451"/>
    <lineage>
        <taxon>Bacteria</taxon>
        <taxon>Pseudomonadati</taxon>
        <taxon>Pseudomonadota</taxon>
        <taxon>Alphaproteobacteria</taxon>
        <taxon>Sphingomonadales</taxon>
        <taxon>Sphingomonadaceae</taxon>
        <taxon>Sphingomonas</taxon>
    </lineage>
</organism>
<reference evidence="6 7" key="1">
    <citation type="submission" date="2021-06" db="EMBL/GenBank/DDBJ databases">
        <title>Sphingomonas sp. XMGL2, whole genome shotgun sequencing project.</title>
        <authorList>
            <person name="Zhao G."/>
            <person name="Shen L."/>
        </authorList>
    </citation>
    <scope>NUCLEOTIDE SEQUENCE [LARGE SCALE GENOMIC DNA]</scope>
    <source>
        <strain evidence="6 7">XMGL2</strain>
    </source>
</reference>
<sequence>MILAGAGAALMPLTPAAAAPLPRPAQFAMCGVCHKTGAGEPSGIGPNLWQVGGRKAGTLAGFNYSPAMKASNLTWNKDTLSKYIAAPAQTVPGNKMAYAGQKDPKALAAIVDYLLSLK</sequence>
<keyword evidence="1 3" id="KW-0479">Metal-binding</keyword>
<feature type="domain" description="Cytochrome c" evidence="5">
    <location>
        <begin position="2"/>
        <end position="118"/>
    </location>
</feature>
<name>A0ABS6BLT9_9SPHN</name>
<evidence type="ECO:0000256" key="3">
    <source>
        <dbReference type="PROSITE-ProRule" id="PRU00433"/>
    </source>
</evidence>
<protein>
    <submittedName>
        <fullName evidence="6">C-type cytochrome</fullName>
    </submittedName>
</protein>
<dbReference type="InterPro" id="IPR002327">
    <property type="entry name" value="Cyt_c_1A/1B"/>
</dbReference>
<keyword evidence="7" id="KW-1185">Reference proteome</keyword>
<evidence type="ECO:0000256" key="1">
    <source>
        <dbReference type="ARBA" id="ARBA00022723"/>
    </source>
</evidence>
<dbReference type="InterPro" id="IPR009056">
    <property type="entry name" value="Cyt_c-like_dom"/>
</dbReference>
<dbReference type="PROSITE" id="PS51007">
    <property type="entry name" value="CYTC"/>
    <property type="match status" value="1"/>
</dbReference>
<keyword evidence="2 3" id="KW-0408">Iron</keyword>
<dbReference type="Proteomes" id="UP000776276">
    <property type="component" value="Unassembled WGS sequence"/>
</dbReference>
<accession>A0ABS6BLT9</accession>
<gene>
    <name evidence="6" type="ORF">KOF26_11925</name>
</gene>
<evidence type="ECO:0000313" key="7">
    <source>
        <dbReference type="Proteomes" id="UP000776276"/>
    </source>
</evidence>
<dbReference type="Pfam" id="PF00034">
    <property type="entry name" value="Cytochrom_C"/>
    <property type="match status" value="1"/>
</dbReference>
<comment type="caution">
    <text evidence="6">The sequence shown here is derived from an EMBL/GenBank/DDBJ whole genome shotgun (WGS) entry which is preliminary data.</text>
</comment>
<evidence type="ECO:0000259" key="5">
    <source>
        <dbReference type="PROSITE" id="PS51007"/>
    </source>
</evidence>
<evidence type="ECO:0000313" key="6">
    <source>
        <dbReference type="EMBL" id="MBU3078577.1"/>
    </source>
</evidence>
<evidence type="ECO:0000256" key="2">
    <source>
        <dbReference type="ARBA" id="ARBA00023004"/>
    </source>
</evidence>